<organism evidence="7 8">
    <name type="scientific">Operophtera brumata</name>
    <name type="common">Winter moth</name>
    <name type="synonym">Phalaena brumata</name>
    <dbReference type="NCBI Taxonomy" id="104452"/>
    <lineage>
        <taxon>Eukaryota</taxon>
        <taxon>Metazoa</taxon>
        <taxon>Ecdysozoa</taxon>
        <taxon>Arthropoda</taxon>
        <taxon>Hexapoda</taxon>
        <taxon>Insecta</taxon>
        <taxon>Pterygota</taxon>
        <taxon>Neoptera</taxon>
        <taxon>Endopterygota</taxon>
        <taxon>Lepidoptera</taxon>
        <taxon>Glossata</taxon>
        <taxon>Ditrysia</taxon>
        <taxon>Geometroidea</taxon>
        <taxon>Geometridae</taxon>
        <taxon>Larentiinae</taxon>
        <taxon>Operophtera</taxon>
    </lineage>
</organism>
<keyword evidence="4" id="KW-0560">Oxidoreductase</keyword>
<dbReference type="SMART" id="SM01240">
    <property type="entry name" value="IMPDH"/>
    <property type="match status" value="1"/>
</dbReference>
<name>A0A0L7L0P8_OPEBR</name>
<dbReference type="PANTHER" id="PTHR43170">
    <property type="entry name" value="GMP REDUCTASE"/>
    <property type="match status" value="1"/>
</dbReference>
<proteinExistence type="predicted"/>
<feature type="region of interest" description="Disordered" evidence="5">
    <location>
        <begin position="212"/>
        <end position="233"/>
    </location>
</feature>
<evidence type="ECO:0000313" key="7">
    <source>
        <dbReference type="EMBL" id="KOB68886.1"/>
    </source>
</evidence>
<dbReference type="EC" id="1.7.1.7" evidence="1"/>
<gene>
    <name evidence="7" type="ORF">OBRU01_17537</name>
</gene>
<keyword evidence="8" id="KW-1185">Reference proteome</keyword>
<feature type="domain" description="IMP dehydrogenase/GMP reductase" evidence="6">
    <location>
        <begin position="1"/>
        <end position="109"/>
    </location>
</feature>
<dbReference type="InterPro" id="IPR001093">
    <property type="entry name" value="IMP_DH_GMPRt"/>
</dbReference>
<comment type="caution">
    <text evidence="7">The sequence shown here is derived from an EMBL/GenBank/DDBJ whole genome shotgun (WGS) entry which is preliminary data.</text>
</comment>
<keyword evidence="3" id="KW-0521">NADP</keyword>
<dbReference type="EMBL" id="JTDY01003878">
    <property type="protein sequence ID" value="KOB68886.1"/>
    <property type="molecule type" value="Genomic_DNA"/>
</dbReference>
<accession>A0A0L7L0P8</accession>
<evidence type="ECO:0000256" key="3">
    <source>
        <dbReference type="ARBA" id="ARBA00022857"/>
    </source>
</evidence>
<dbReference type="Pfam" id="PF00478">
    <property type="entry name" value="IMPDH"/>
    <property type="match status" value="1"/>
</dbReference>
<dbReference type="Proteomes" id="UP000037510">
    <property type="component" value="Unassembled WGS sequence"/>
</dbReference>
<protein>
    <recommendedName>
        <fullName evidence="2">GMP reductase</fullName>
        <ecNumber evidence="1">1.7.1.7</ecNumber>
    </recommendedName>
</protein>
<evidence type="ECO:0000256" key="4">
    <source>
        <dbReference type="ARBA" id="ARBA00023002"/>
    </source>
</evidence>
<evidence type="ECO:0000259" key="6">
    <source>
        <dbReference type="Pfam" id="PF00478"/>
    </source>
</evidence>
<evidence type="ECO:0000256" key="5">
    <source>
        <dbReference type="SAM" id="MobiDB-lite"/>
    </source>
</evidence>
<dbReference type="STRING" id="104452.A0A0L7L0P8"/>
<dbReference type="AlphaFoldDB" id="A0A0L7L0P8"/>
<evidence type="ECO:0000313" key="8">
    <source>
        <dbReference type="Proteomes" id="UP000037510"/>
    </source>
</evidence>
<dbReference type="Gene3D" id="3.20.20.70">
    <property type="entry name" value="Aldolase class I"/>
    <property type="match status" value="1"/>
</dbReference>
<dbReference type="GO" id="GO:0003920">
    <property type="term" value="F:GMP reductase activity"/>
    <property type="evidence" value="ECO:0007669"/>
    <property type="project" value="UniProtKB-EC"/>
</dbReference>
<dbReference type="InterPro" id="IPR050139">
    <property type="entry name" value="GMP_reductase"/>
</dbReference>
<evidence type="ECO:0000256" key="1">
    <source>
        <dbReference type="ARBA" id="ARBA00012678"/>
    </source>
</evidence>
<reference evidence="7 8" key="1">
    <citation type="journal article" date="2015" name="Genome Biol. Evol.">
        <title>The genome of winter moth (Operophtera brumata) provides a genomic perspective on sexual dimorphism and phenology.</title>
        <authorList>
            <person name="Derks M.F."/>
            <person name="Smit S."/>
            <person name="Salis L."/>
            <person name="Schijlen E."/>
            <person name="Bossers A."/>
            <person name="Mateman C."/>
            <person name="Pijl A.S."/>
            <person name="de Ridder D."/>
            <person name="Groenen M.A."/>
            <person name="Visser M.E."/>
            <person name="Megens H.J."/>
        </authorList>
    </citation>
    <scope>NUCLEOTIDE SEQUENCE [LARGE SCALE GENOMIC DNA]</scope>
    <source>
        <strain evidence="7">WM2013NL</strain>
        <tissue evidence="7">Head and thorax</tissue>
    </source>
</reference>
<dbReference type="SUPFAM" id="SSF51412">
    <property type="entry name" value="Inosine monophosphate dehydrogenase (IMPDH)"/>
    <property type="match status" value="1"/>
</dbReference>
<sequence>VGIGPGSVCTTRIKTGVGYPQLSAVLECADAAHGLKGHIISDGGCTCPGDVAKAFGAGADFVMAGGMFAGHDQCGGELLTTPEGKKVKLFFGTASNTAMLKHSGVEADYRTFEGRIPRRRDSHREGHPGRPALRLHVRRRLQAAGAAQASHLHPLLPAGHPGRPALRLHVRRRLQAAGAAQASHLHPLLPAGHLQLLLRTSWEACTPPARKSAPPGCGSCPGEPPSSAAASRSTTASLKDILGGLHSTCTYVGASRLRELPRRATFIRCCRQVIYSFS</sequence>
<evidence type="ECO:0000256" key="2">
    <source>
        <dbReference type="ARBA" id="ARBA00015800"/>
    </source>
</evidence>
<dbReference type="InterPro" id="IPR013785">
    <property type="entry name" value="Aldolase_TIM"/>
</dbReference>
<feature type="non-terminal residue" evidence="7">
    <location>
        <position position="1"/>
    </location>
</feature>
<dbReference type="PANTHER" id="PTHR43170:SF5">
    <property type="entry name" value="GMP REDUCTASE"/>
    <property type="match status" value="1"/>
</dbReference>